<dbReference type="EMBL" id="CM029042">
    <property type="protein sequence ID" value="KAG2619479.1"/>
    <property type="molecule type" value="Genomic_DNA"/>
</dbReference>
<comment type="caution">
    <text evidence="2">The sequence shown here is derived from an EMBL/GenBank/DDBJ whole genome shotgun (WGS) entry which is preliminary data.</text>
</comment>
<gene>
    <name evidence="2" type="ORF">PVAP13_3NG076402</name>
</gene>
<keyword evidence="3" id="KW-1185">Reference proteome</keyword>
<proteinExistence type="predicted"/>
<dbReference type="AlphaFoldDB" id="A0A8T0UG47"/>
<protein>
    <submittedName>
        <fullName evidence="2">Uncharacterized protein</fullName>
    </submittedName>
</protein>
<organism evidence="2 3">
    <name type="scientific">Panicum virgatum</name>
    <name type="common">Blackwell switchgrass</name>
    <dbReference type="NCBI Taxonomy" id="38727"/>
    <lineage>
        <taxon>Eukaryota</taxon>
        <taxon>Viridiplantae</taxon>
        <taxon>Streptophyta</taxon>
        <taxon>Embryophyta</taxon>
        <taxon>Tracheophyta</taxon>
        <taxon>Spermatophyta</taxon>
        <taxon>Magnoliopsida</taxon>
        <taxon>Liliopsida</taxon>
        <taxon>Poales</taxon>
        <taxon>Poaceae</taxon>
        <taxon>PACMAD clade</taxon>
        <taxon>Panicoideae</taxon>
        <taxon>Panicodae</taxon>
        <taxon>Paniceae</taxon>
        <taxon>Panicinae</taxon>
        <taxon>Panicum</taxon>
        <taxon>Panicum sect. Hiantes</taxon>
    </lineage>
</organism>
<feature type="region of interest" description="Disordered" evidence="1">
    <location>
        <begin position="1"/>
        <end position="66"/>
    </location>
</feature>
<accession>A0A8T0UG47</accession>
<feature type="region of interest" description="Disordered" evidence="1">
    <location>
        <begin position="82"/>
        <end position="107"/>
    </location>
</feature>
<name>A0A8T0UG47_PANVG</name>
<evidence type="ECO:0000313" key="2">
    <source>
        <dbReference type="EMBL" id="KAG2619479.1"/>
    </source>
</evidence>
<evidence type="ECO:0000256" key="1">
    <source>
        <dbReference type="SAM" id="MobiDB-lite"/>
    </source>
</evidence>
<feature type="compositionally biased region" description="Polar residues" evidence="1">
    <location>
        <begin position="92"/>
        <end position="107"/>
    </location>
</feature>
<dbReference type="Proteomes" id="UP000823388">
    <property type="component" value="Chromosome 3N"/>
</dbReference>
<feature type="compositionally biased region" description="Basic and acidic residues" evidence="1">
    <location>
        <begin position="51"/>
        <end position="66"/>
    </location>
</feature>
<sequence>MVWPGARQGGRAEAPLGVRRHVRVGQRGLPRRGQGKGAPCHVQRAGGGGGHRQEPHAADACPRRPDWQPRCAAHYWWRAPEGEGMCRGGESSPESPGLTNQWSPPRS</sequence>
<evidence type="ECO:0000313" key="3">
    <source>
        <dbReference type="Proteomes" id="UP000823388"/>
    </source>
</evidence>
<feature type="compositionally biased region" description="Basic residues" evidence="1">
    <location>
        <begin position="18"/>
        <end position="34"/>
    </location>
</feature>
<reference evidence="2" key="1">
    <citation type="submission" date="2020-05" db="EMBL/GenBank/DDBJ databases">
        <title>WGS assembly of Panicum virgatum.</title>
        <authorList>
            <person name="Lovell J.T."/>
            <person name="Jenkins J."/>
            <person name="Shu S."/>
            <person name="Juenger T.E."/>
            <person name="Schmutz J."/>
        </authorList>
    </citation>
    <scope>NUCLEOTIDE SEQUENCE</scope>
    <source>
        <strain evidence="2">AP13</strain>
    </source>
</reference>